<dbReference type="PATRIC" id="fig|284581.3.peg.3287"/>
<dbReference type="EMBL" id="LILC01000037">
    <property type="protein sequence ID" value="KOO37191.1"/>
    <property type="molecule type" value="Genomic_DNA"/>
</dbReference>
<evidence type="ECO:0000313" key="1">
    <source>
        <dbReference type="EMBL" id="KOO37191.1"/>
    </source>
</evidence>
<gene>
    <name evidence="1" type="ORF">AMD01_22170</name>
</gene>
<keyword evidence="2" id="KW-1185">Reference proteome</keyword>
<dbReference type="AlphaFoldDB" id="A0A0M0KEC0"/>
<sequence>MNLTTLKKSLKELDQKELIGLVADLYKLNPEVKGYLSSRFAGDDEVALLYEKAKKVVQNEFLPDRGLGKLRLSKAKEAITSFSKMTGDEFRTLDLMLFYVEMGTEFTSLYGDIQESFYNNMNGMFDRVAGQCNENEEWYDHLKDRLENVLDNASYV</sequence>
<dbReference type="Proteomes" id="UP000037558">
    <property type="component" value="Unassembled WGS sequence"/>
</dbReference>
<dbReference type="STRING" id="284581.AMD01_22170"/>
<protein>
    <submittedName>
        <fullName evidence="1">Uncharacterized protein</fullName>
    </submittedName>
</protein>
<accession>A0A0M0KEC0</accession>
<organism evidence="1 2">
    <name type="scientific">Priestia koreensis</name>
    <dbReference type="NCBI Taxonomy" id="284581"/>
    <lineage>
        <taxon>Bacteria</taxon>
        <taxon>Bacillati</taxon>
        <taxon>Bacillota</taxon>
        <taxon>Bacilli</taxon>
        <taxon>Bacillales</taxon>
        <taxon>Bacillaceae</taxon>
        <taxon>Priestia</taxon>
    </lineage>
</organism>
<reference evidence="2" key="1">
    <citation type="submission" date="2015-08" db="EMBL/GenBank/DDBJ databases">
        <title>Fjat-14210 dsm16467.</title>
        <authorList>
            <person name="Liu B."/>
            <person name="Wang J."/>
            <person name="Zhu Y."/>
            <person name="Liu G."/>
            <person name="Chen Q."/>
            <person name="Chen Z."/>
            <person name="Lan J."/>
            <person name="Che J."/>
            <person name="Ge C."/>
            <person name="Shi H."/>
            <person name="Pan Z."/>
            <person name="Liu X."/>
        </authorList>
    </citation>
    <scope>NUCLEOTIDE SEQUENCE [LARGE SCALE GENOMIC DNA]</scope>
    <source>
        <strain evidence="2">DSM 16467</strain>
    </source>
</reference>
<dbReference type="InterPro" id="IPR046153">
    <property type="entry name" value="DUF6155"/>
</dbReference>
<proteinExistence type="predicted"/>
<dbReference type="Pfam" id="PF19652">
    <property type="entry name" value="DUF6155"/>
    <property type="match status" value="1"/>
</dbReference>
<name>A0A0M0KEC0_9BACI</name>
<dbReference type="RefSeq" id="WP_053403622.1">
    <property type="nucleotide sequence ID" value="NZ_LILC01000037.1"/>
</dbReference>
<dbReference type="OrthoDB" id="9801392at2"/>
<comment type="caution">
    <text evidence="1">The sequence shown here is derived from an EMBL/GenBank/DDBJ whole genome shotgun (WGS) entry which is preliminary data.</text>
</comment>
<evidence type="ECO:0000313" key="2">
    <source>
        <dbReference type="Proteomes" id="UP000037558"/>
    </source>
</evidence>